<organism evidence="2 3">
    <name type="scientific">Marasmiellus scandens</name>
    <dbReference type="NCBI Taxonomy" id="2682957"/>
    <lineage>
        <taxon>Eukaryota</taxon>
        <taxon>Fungi</taxon>
        <taxon>Dikarya</taxon>
        <taxon>Basidiomycota</taxon>
        <taxon>Agaricomycotina</taxon>
        <taxon>Agaricomycetes</taxon>
        <taxon>Agaricomycetidae</taxon>
        <taxon>Agaricales</taxon>
        <taxon>Marasmiineae</taxon>
        <taxon>Omphalotaceae</taxon>
        <taxon>Marasmiellus</taxon>
    </lineage>
</organism>
<comment type="caution">
    <text evidence="2">The sequence shown here is derived from an EMBL/GenBank/DDBJ whole genome shotgun (WGS) entry which is preliminary data.</text>
</comment>
<feature type="domain" description="DUF6593" evidence="1">
    <location>
        <begin position="69"/>
        <end position="207"/>
    </location>
</feature>
<gene>
    <name evidence="2" type="ORF">VKT23_007403</name>
</gene>
<dbReference type="InterPro" id="IPR046528">
    <property type="entry name" value="DUF6593"/>
</dbReference>
<evidence type="ECO:0000259" key="1">
    <source>
        <dbReference type="Pfam" id="PF20236"/>
    </source>
</evidence>
<name>A0ABR1JQ89_9AGAR</name>
<dbReference type="Pfam" id="PF20236">
    <property type="entry name" value="DUF6593"/>
    <property type="match status" value="1"/>
</dbReference>
<dbReference type="EMBL" id="JBANRG010000010">
    <property type="protein sequence ID" value="KAK7462826.1"/>
    <property type="molecule type" value="Genomic_DNA"/>
</dbReference>
<evidence type="ECO:0000313" key="3">
    <source>
        <dbReference type="Proteomes" id="UP001498398"/>
    </source>
</evidence>
<sequence>MIDIISPMPSSSWTQMDHHWLDENALAALWGTSQDDYFYCQEVVQLSPTKFQASPSELVTFSFTSFSPDLNNCVVMGPHQQPYMYITTDLRWPTYTIFQDVQGEIIAFIEWQDHPLVEIRDVVSKCRVADWLSLAADRKSRIMFCGGSSYTWSPKNMCFDLYSSEESSEPKFLARLSKGKSTMFLDIAGETLNLGLLDATIVATFLLQCNAKID</sequence>
<evidence type="ECO:0000313" key="2">
    <source>
        <dbReference type="EMBL" id="KAK7462826.1"/>
    </source>
</evidence>
<proteinExistence type="predicted"/>
<keyword evidence="3" id="KW-1185">Reference proteome</keyword>
<dbReference type="Proteomes" id="UP001498398">
    <property type="component" value="Unassembled WGS sequence"/>
</dbReference>
<accession>A0ABR1JQ89</accession>
<protein>
    <recommendedName>
        <fullName evidence="1">DUF6593 domain-containing protein</fullName>
    </recommendedName>
</protein>
<reference evidence="2 3" key="1">
    <citation type="submission" date="2024-01" db="EMBL/GenBank/DDBJ databases">
        <title>A draft genome for the cacao thread blight pathogen Marasmiellus scandens.</title>
        <authorList>
            <person name="Baruah I.K."/>
            <person name="Leung J."/>
            <person name="Bukari Y."/>
            <person name="Amoako-Attah I."/>
            <person name="Meinhardt L.W."/>
            <person name="Bailey B.A."/>
            <person name="Cohen S.P."/>
        </authorList>
    </citation>
    <scope>NUCLEOTIDE SEQUENCE [LARGE SCALE GENOMIC DNA]</scope>
    <source>
        <strain evidence="2 3">GH-19</strain>
    </source>
</reference>